<protein>
    <submittedName>
        <fullName evidence="2">Uncharacterized protein</fullName>
    </submittedName>
</protein>
<comment type="caution">
    <text evidence="2">The sequence shown here is derived from an EMBL/GenBank/DDBJ whole genome shotgun (WGS) entry which is preliminary data.</text>
</comment>
<dbReference type="Proteomes" id="UP000314294">
    <property type="component" value="Unassembled WGS sequence"/>
</dbReference>
<gene>
    <name evidence="2" type="ORF">EYF80_034694</name>
</gene>
<proteinExistence type="predicted"/>
<reference evidence="2 3" key="1">
    <citation type="submission" date="2019-03" db="EMBL/GenBank/DDBJ databases">
        <title>First draft genome of Liparis tanakae, snailfish: a comprehensive survey of snailfish specific genes.</title>
        <authorList>
            <person name="Kim W."/>
            <person name="Song I."/>
            <person name="Jeong J.-H."/>
            <person name="Kim D."/>
            <person name="Kim S."/>
            <person name="Ryu S."/>
            <person name="Song J.Y."/>
            <person name="Lee S.K."/>
        </authorList>
    </citation>
    <scope>NUCLEOTIDE SEQUENCE [LARGE SCALE GENOMIC DNA]</scope>
    <source>
        <tissue evidence="2">Muscle</tissue>
    </source>
</reference>
<keyword evidence="3" id="KW-1185">Reference proteome</keyword>
<sequence>MAQGSQQIMFLLRAWDTSSVALSRRLYSTLLCSTLLPHKSPKYQFGRCVNPSAGEIYARHALKVRHRERGQEARTRCQPARHRAARGGRTPPFNSCALQALSPVRH</sequence>
<organism evidence="2 3">
    <name type="scientific">Liparis tanakae</name>
    <name type="common">Tanaka's snailfish</name>
    <dbReference type="NCBI Taxonomy" id="230148"/>
    <lineage>
        <taxon>Eukaryota</taxon>
        <taxon>Metazoa</taxon>
        <taxon>Chordata</taxon>
        <taxon>Craniata</taxon>
        <taxon>Vertebrata</taxon>
        <taxon>Euteleostomi</taxon>
        <taxon>Actinopterygii</taxon>
        <taxon>Neopterygii</taxon>
        <taxon>Teleostei</taxon>
        <taxon>Neoteleostei</taxon>
        <taxon>Acanthomorphata</taxon>
        <taxon>Eupercaria</taxon>
        <taxon>Perciformes</taxon>
        <taxon>Cottioidei</taxon>
        <taxon>Cottales</taxon>
        <taxon>Liparidae</taxon>
        <taxon>Liparis</taxon>
    </lineage>
</organism>
<dbReference type="EMBL" id="SRLO01000465">
    <property type="protein sequence ID" value="TNN55110.1"/>
    <property type="molecule type" value="Genomic_DNA"/>
</dbReference>
<accession>A0A4Z2GPF7</accession>
<evidence type="ECO:0000313" key="3">
    <source>
        <dbReference type="Proteomes" id="UP000314294"/>
    </source>
</evidence>
<name>A0A4Z2GPF7_9TELE</name>
<evidence type="ECO:0000313" key="2">
    <source>
        <dbReference type="EMBL" id="TNN55110.1"/>
    </source>
</evidence>
<feature type="region of interest" description="Disordered" evidence="1">
    <location>
        <begin position="65"/>
        <end position="94"/>
    </location>
</feature>
<evidence type="ECO:0000256" key="1">
    <source>
        <dbReference type="SAM" id="MobiDB-lite"/>
    </source>
</evidence>
<dbReference type="AlphaFoldDB" id="A0A4Z2GPF7"/>